<proteinExistence type="predicted"/>
<sequence>MIMDSSLQLNWISPHDAPVFTSSSALIACVDENWLLTGIAKSKVYFM</sequence>
<dbReference type="EMBL" id="JBHUHO010000038">
    <property type="protein sequence ID" value="MFD2117272.1"/>
    <property type="molecule type" value="Genomic_DNA"/>
</dbReference>
<dbReference type="Proteomes" id="UP001597362">
    <property type="component" value="Unassembled WGS sequence"/>
</dbReference>
<reference evidence="2" key="1">
    <citation type="journal article" date="2019" name="Int. J. Syst. Evol. Microbiol.">
        <title>The Global Catalogue of Microorganisms (GCM) 10K type strain sequencing project: providing services to taxonomists for standard genome sequencing and annotation.</title>
        <authorList>
            <consortium name="The Broad Institute Genomics Platform"/>
            <consortium name="The Broad Institute Genome Sequencing Center for Infectious Disease"/>
            <person name="Wu L."/>
            <person name="Ma J."/>
        </authorList>
    </citation>
    <scope>NUCLEOTIDE SEQUENCE [LARGE SCALE GENOMIC DNA]</scope>
    <source>
        <strain evidence="2">GH52</strain>
    </source>
</reference>
<keyword evidence="2" id="KW-1185">Reference proteome</keyword>
<organism evidence="1 2">
    <name type="scientific">Paenibacillus yanchengensis</name>
    <dbReference type="NCBI Taxonomy" id="2035833"/>
    <lineage>
        <taxon>Bacteria</taxon>
        <taxon>Bacillati</taxon>
        <taxon>Bacillota</taxon>
        <taxon>Bacilli</taxon>
        <taxon>Bacillales</taxon>
        <taxon>Paenibacillaceae</taxon>
        <taxon>Paenibacillus</taxon>
    </lineage>
</organism>
<gene>
    <name evidence="1" type="ORF">ACFSJH_16200</name>
</gene>
<evidence type="ECO:0000313" key="1">
    <source>
        <dbReference type="EMBL" id="MFD2117272.1"/>
    </source>
</evidence>
<name>A0ABW4YP18_9BACL</name>
<protein>
    <submittedName>
        <fullName evidence="1">Uncharacterized protein</fullName>
    </submittedName>
</protein>
<evidence type="ECO:0000313" key="2">
    <source>
        <dbReference type="Proteomes" id="UP001597362"/>
    </source>
</evidence>
<accession>A0ABW4YP18</accession>
<comment type="caution">
    <text evidence="1">The sequence shown here is derived from an EMBL/GenBank/DDBJ whole genome shotgun (WGS) entry which is preliminary data.</text>
</comment>